<evidence type="ECO:0000256" key="4">
    <source>
        <dbReference type="ARBA" id="ARBA00022777"/>
    </source>
</evidence>
<dbReference type="Pfam" id="PF01202">
    <property type="entry name" value="SKI"/>
    <property type="match status" value="1"/>
</dbReference>
<dbReference type="SUPFAM" id="SSF52540">
    <property type="entry name" value="P-loop containing nucleoside triphosphate hydrolases"/>
    <property type="match status" value="1"/>
</dbReference>
<feature type="binding site" evidence="7">
    <location>
        <position position="34"/>
    </location>
    <ligand>
        <name>substrate</name>
    </ligand>
</feature>
<feature type="binding site" evidence="7">
    <location>
        <position position="58"/>
    </location>
    <ligand>
        <name>substrate</name>
    </ligand>
</feature>
<keyword evidence="2 7" id="KW-0808">Transferase</keyword>
<dbReference type="GO" id="GO:0008652">
    <property type="term" value="P:amino acid biosynthetic process"/>
    <property type="evidence" value="ECO:0007669"/>
    <property type="project" value="UniProtKB-KW"/>
</dbReference>
<dbReference type="CDD" id="cd00464">
    <property type="entry name" value="SK"/>
    <property type="match status" value="1"/>
</dbReference>
<dbReference type="RefSeq" id="WP_368503832.1">
    <property type="nucleotide sequence ID" value="NZ_CP162551.1"/>
</dbReference>
<dbReference type="InterPro" id="IPR031322">
    <property type="entry name" value="Shikimate/glucono_kinase"/>
</dbReference>
<comment type="subcellular location">
    <subcellularLocation>
        <location evidence="7">Cytoplasm</location>
    </subcellularLocation>
</comment>
<feature type="binding site" evidence="7">
    <location>
        <position position="79"/>
    </location>
    <ligand>
        <name>substrate</name>
    </ligand>
</feature>
<organism evidence="8">
    <name type="scientific">Alkalihalophilus sp. As8PL</name>
    <dbReference type="NCBI Taxonomy" id="3237103"/>
    <lineage>
        <taxon>Bacteria</taxon>
        <taxon>Bacillati</taxon>
        <taxon>Bacillota</taxon>
        <taxon>Bacilli</taxon>
        <taxon>Bacillales</taxon>
        <taxon>Bacillaceae</taxon>
        <taxon>Alkalihalophilus</taxon>
    </lineage>
</organism>
<comment type="caution">
    <text evidence="7">Lacks conserved residue(s) required for the propagation of feature annotation.</text>
</comment>
<accession>A0AB39BSP3</accession>
<dbReference type="InterPro" id="IPR000623">
    <property type="entry name" value="Shikimate_kinase/TSH1"/>
</dbReference>
<dbReference type="HAMAP" id="MF_00109">
    <property type="entry name" value="Shikimate_kinase"/>
    <property type="match status" value="1"/>
</dbReference>
<keyword evidence="7" id="KW-0460">Magnesium</keyword>
<dbReference type="PRINTS" id="PR01100">
    <property type="entry name" value="SHIKIMTKNASE"/>
</dbReference>
<evidence type="ECO:0000256" key="2">
    <source>
        <dbReference type="ARBA" id="ARBA00022679"/>
    </source>
</evidence>
<comment type="catalytic activity">
    <reaction evidence="7">
        <text>shikimate + ATP = 3-phosphoshikimate + ADP + H(+)</text>
        <dbReference type="Rhea" id="RHEA:13121"/>
        <dbReference type="ChEBI" id="CHEBI:15378"/>
        <dbReference type="ChEBI" id="CHEBI:30616"/>
        <dbReference type="ChEBI" id="CHEBI:36208"/>
        <dbReference type="ChEBI" id="CHEBI:145989"/>
        <dbReference type="ChEBI" id="CHEBI:456216"/>
        <dbReference type="EC" id="2.7.1.71"/>
    </reaction>
</comment>
<dbReference type="GO" id="GO:0005829">
    <property type="term" value="C:cytosol"/>
    <property type="evidence" value="ECO:0007669"/>
    <property type="project" value="TreeGrafter"/>
</dbReference>
<keyword evidence="1 7" id="KW-0028">Amino-acid biosynthesis</keyword>
<feature type="binding site" evidence="7">
    <location>
        <begin position="12"/>
        <end position="17"/>
    </location>
    <ligand>
        <name>ATP</name>
        <dbReference type="ChEBI" id="CHEBI:30616"/>
    </ligand>
</feature>
<sequence length="166" mass="19044">MNEKIYLTGFMGSGKTTVGQVLGKAIGYQVIDTDQWIEQTYRTSISTIFEEKGEGYFRSLETEALRNLLNKRAIITTGGGIVVREENRQIMKQSGKVIFLDCDLEEVIRRTSMDHSRPLLKQKNKEQISAMFKERLPFYREADIQIDTTGKSILSLVEELKSLMLR</sequence>
<dbReference type="PANTHER" id="PTHR21087">
    <property type="entry name" value="SHIKIMATE KINASE"/>
    <property type="match status" value="1"/>
</dbReference>
<dbReference type="GO" id="GO:0004765">
    <property type="term" value="F:shikimate kinase activity"/>
    <property type="evidence" value="ECO:0007669"/>
    <property type="project" value="UniProtKB-UniRule"/>
</dbReference>
<protein>
    <recommendedName>
        <fullName evidence="7">Shikimate kinase</fullName>
        <shortName evidence="7">SK</shortName>
        <ecNumber evidence="7">2.7.1.71</ecNumber>
    </recommendedName>
</protein>
<dbReference type="AlphaFoldDB" id="A0AB39BSP3"/>
<comment type="cofactor">
    <cofactor evidence="7">
        <name>Mg(2+)</name>
        <dbReference type="ChEBI" id="CHEBI:18420"/>
    </cofactor>
    <text evidence="7">Binds 1 Mg(2+) ion per subunit.</text>
</comment>
<gene>
    <name evidence="7" type="primary">aroK</name>
    <name evidence="8" type="ORF">AB3N04_17065</name>
</gene>
<dbReference type="EC" id="2.7.1.71" evidence="7"/>
<keyword evidence="5 7" id="KW-0067">ATP-binding</keyword>
<evidence type="ECO:0000256" key="6">
    <source>
        <dbReference type="ARBA" id="ARBA00023141"/>
    </source>
</evidence>
<comment type="pathway">
    <text evidence="7">Metabolic intermediate biosynthesis; chorismate biosynthesis; chorismate from D-erythrose 4-phosphate and phosphoenolpyruvate: step 5/7.</text>
</comment>
<evidence type="ECO:0000256" key="7">
    <source>
        <dbReference type="HAMAP-Rule" id="MF_00109"/>
    </source>
</evidence>
<feature type="binding site" evidence="7">
    <location>
        <position position="16"/>
    </location>
    <ligand>
        <name>Mg(2+)</name>
        <dbReference type="ChEBI" id="CHEBI:18420"/>
    </ligand>
</feature>
<dbReference type="GO" id="GO:0005524">
    <property type="term" value="F:ATP binding"/>
    <property type="evidence" value="ECO:0007669"/>
    <property type="project" value="UniProtKB-UniRule"/>
</dbReference>
<evidence type="ECO:0000256" key="5">
    <source>
        <dbReference type="ARBA" id="ARBA00022840"/>
    </source>
</evidence>
<dbReference type="GO" id="GO:0009423">
    <property type="term" value="P:chorismate biosynthetic process"/>
    <property type="evidence" value="ECO:0007669"/>
    <property type="project" value="UniProtKB-UniRule"/>
</dbReference>
<feature type="binding site" evidence="7">
    <location>
        <position position="117"/>
    </location>
    <ligand>
        <name>ATP</name>
        <dbReference type="ChEBI" id="CHEBI:30616"/>
    </ligand>
</feature>
<comment type="subunit">
    <text evidence="7">Monomer.</text>
</comment>
<comment type="function">
    <text evidence="7">Catalyzes the specific phosphorylation of the 3-hydroxyl group of shikimic acid using ATP as a cosubstrate.</text>
</comment>
<dbReference type="Gene3D" id="3.40.50.300">
    <property type="entry name" value="P-loop containing nucleotide triphosphate hydrolases"/>
    <property type="match status" value="1"/>
</dbReference>
<keyword evidence="4 7" id="KW-0418">Kinase</keyword>
<evidence type="ECO:0000256" key="1">
    <source>
        <dbReference type="ARBA" id="ARBA00022605"/>
    </source>
</evidence>
<name>A0AB39BSP3_9BACI</name>
<dbReference type="InterPro" id="IPR027417">
    <property type="entry name" value="P-loop_NTPase"/>
</dbReference>
<dbReference type="EMBL" id="CP162551">
    <property type="protein sequence ID" value="XDI36376.1"/>
    <property type="molecule type" value="Genomic_DNA"/>
</dbReference>
<dbReference type="GO" id="GO:0000287">
    <property type="term" value="F:magnesium ion binding"/>
    <property type="evidence" value="ECO:0007669"/>
    <property type="project" value="UniProtKB-UniRule"/>
</dbReference>
<dbReference type="PANTHER" id="PTHR21087:SF16">
    <property type="entry name" value="SHIKIMATE KINASE 1, CHLOROPLASTIC"/>
    <property type="match status" value="1"/>
</dbReference>
<comment type="similarity">
    <text evidence="7">Belongs to the shikimate kinase family.</text>
</comment>
<proteinExistence type="inferred from homology"/>
<evidence type="ECO:0000256" key="3">
    <source>
        <dbReference type="ARBA" id="ARBA00022741"/>
    </source>
</evidence>
<feature type="binding site" evidence="7">
    <location>
        <position position="135"/>
    </location>
    <ligand>
        <name>substrate</name>
    </ligand>
</feature>
<dbReference type="GO" id="GO:0009073">
    <property type="term" value="P:aromatic amino acid family biosynthetic process"/>
    <property type="evidence" value="ECO:0007669"/>
    <property type="project" value="UniProtKB-KW"/>
</dbReference>
<evidence type="ECO:0000313" key="8">
    <source>
        <dbReference type="EMBL" id="XDI36376.1"/>
    </source>
</evidence>
<keyword evidence="3 7" id="KW-0547">Nucleotide-binding</keyword>
<keyword evidence="6 7" id="KW-0057">Aromatic amino acid biosynthesis</keyword>
<keyword evidence="7" id="KW-0963">Cytoplasm</keyword>
<reference evidence="8" key="1">
    <citation type="submission" date="2024-07" db="EMBL/GenBank/DDBJ databases">
        <title>Identification and characteristics of an arsenic-resistant bacterial isolate, which belongs to a novel species.</title>
        <authorList>
            <person name="Juszczyk A."/>
            <person name="Kowalczyk A."/>
            <person name="Was K."/>
            <person name="Kosowicz W."/>
            <person name="Budzyn A."/>
            <person name="Latowski D."/>
        </authorList>
    </citation>
    <scope>NUCLEOTIDE SEQUENCE</scope>
    <source>
        <strain evidence="8">As8PL</strain>
    </source>
</reference>
<keyword evidence="7" id="KW-0479">Metal-binding</keyword>